<accession>A0A847CYH7</accession>
<evidence type="ECO:0000313" key="1">
    <source>
        <dbReference type="EMBL" id="NLD25207.1"/>
    </source>
</evidence>
<gene>
    <name evidence="1" type="ORF">GX656_01005</name>
</gene>
<sequence>MNDRKSNLREREVREERRLQIQTSYSNLLHAKKQLEGRFGFEINNTRSLR</sequence>
<comment type="caution">
    <text evidence="1">The sequence shown here is derived from an EMBL/GenBank/DDBJ whole genome shotgun (WGS) entry which is preliminary data.</text>
</comment>
<proteinExistence type="predicted"/>
<evidence type="ECO:0000313" key="2">
    <source>
        <dbReference type="Proteomes" id="UP000545876"/>
    </source>
</evidence>
<protein>
    <submittedName>
        <fullName evidence="1">Uncharacterized protein</fullName>
    </submittedName>
</protein>
<dbReference type="AlphaFoldDB" id="A0A847CYH7"/>
<reference evidence="1 2" key="1">
    <citation type="journal article" date="2020" name="Biotechnol. Biofuels">
        <title>New insights from the biogas microbiome by comprehensive genome-resolved metagenomics of nearly 1600 species originating from multiple anaerobic digesters.</title>
        <authorList>
            <person name="Campanaro S."/>
            <person name="Treu L."/>
            <person name="Rodriguez-R L.M."/>
            <person name="Kovalovszki A."/>
            <person name="Ziels R.M."/>
            <person name="Maus I."/>
            <person name="Zhu X."/>
            <person name="Kougias P.G."/>
            <person name="Basile A."/>
            <person name="Luo G."/>
            <person name="Schluter A."/>
            <person name="Konstantinidis K.T."/>
            <person name="Angelidaki I."/>
        </authorList>
    </citation>
    <scope>NUCLEOTIDE SEQUENCE [LARGE SCALE GENOMIC DNA]</scope>
    <source>
        <strain evidence="1">AS06rmzACSIP_65</strain>
    </source>
</reference>
<name>A0A847CYH7_9BACT</name>
<dbReference type="EMBL" id="JAAZBX010000002">
    <property type="protein sequence ID" value="NLD25207.1"/>
    <property type="molecule type" value="Genomic_DNA"/>
</dbReference>
<dbReference type="Proteomes" id="UP000545876">
    <property type="component" value="Unassembled WGS sequence"/>
</dbReference>
<organism evidence="1 2">
    <name type="scientific">Candidatus Dojkabacteria bacterium</name>
    <dbReference type="NCBI Taxonomy" id="2099670"/>
    <lineage>
        <taxon>Bacteria</taxon>
        <taxon>Candidatus Dojkabacteria</taxon>
    </lineage>
</organism>